<dbReference type="EnsemblPlants" id="AVESA.00010b.r2.1AG0028940.1">
    <property type="protein sequence ID" value="AVESA.00010b.r2.1AG0028940.1.CDS"/>
    <property type="gene ID" value="AVESA.00010b.r2.1AG0028940"/>
</dbReference>
<reference evidence="1" key="2">
    <citation type="submission" date="2025-09" db="UniProtKB">
        <authorList>
            <consortium name="EnsemblPlants"/>
        </authorList>
    </citation>
    <scope>IDENTIFICATION</scope>
</reference>
<keyword evidence="2" id="KW-1185">Reference proteome</keyword>
<proteinExistence type="predicted"/>
<name>A0ACD5TC98_AVESA</name>
<sequence length="552" mass="60507">MRVPLKSSAPRVPSLPHRHCRSRAAMAMAACSVRLLAAAHRQSVVFRHARHPVACSLSFPRSPPAAGGTGPSFRGRASLASISLPSSAAHAPFNLLPPDAEPFIQWDPPPPQDTSSGSPLGAGRGDEEGPALVVLLGWLGARQKHLRRYADLYRDRGVGSVRFVVPVREVLGLDLGRRVERRVADLSAEIAAWCDADRRRTLLFHTFSNTGWLAYGAVLENLQSRTDIIERIRGCIIDSAPVLEIRPEVWAAGFSAAMLKKSSSLTGPSADSPDGSTLNGALNKVNSVSELTKPSWGETFLLSTLHKFFEIVLHVPDVNQRLRKVLAVLSDKQPSCPQFYLYSTADKVIPAECVESFMSTQRSLGLSVSAHNFVSSPHVDHYRSFPHLYSAKIDEFLKICSPARAAAELARGRIVVGVCDGPMLAKKQYANLIQPIEMRMENVKGYIKSIKPDLEVNVEPIVDPFGPSIVDEALEAIIVSKETLPGGHAVNRKRAERGLTQLEIEVVELVPEKSTGNKISSTAFRKMEADKELEEKKLNQQEHQIVQLECKT</sequence>
<evidence type="ECO:0000313" key="2">
    <source>
        <dbReference type="Proteomes" id="UP001732700"/>
    </source>
</evidence>
<reference evidence="1" key="1">
    <citation type="submission" date="2021-05" db="EMBL/GenBank/DDBJ databases">
        <authorList>
            <person name="Scholz U."/>
            <person name="Mascher M."/>
            <person name="Fiebig A."/>
        </authorList>
    </citation>
    <scope>NUCLEOTIDE SEQUENCE [LARGE SCALE GENOMIC DNA]</scope>
</reference>
<protein>
    <submittedName>
        <fullName evidence="1">Uncharacterized protein</fullName>
    </submittedName>
</protein>
<organism evidence="1 2">
    <name type="scientific">Avena sativa</name>
    <name type="common">Oat</name>
    <dbReference type="NCBI Taxonomy" id="4498"/>
    <lineage>
        <taxon>Eukaryota</taxon>
        <taxon>Viridiplantae</taxon>
        <taxon>Streptophyta</taxon>
        <taxon>Embryophyta</taxon>
        <taxon>Tracheophyta</taxon>
        <taxon>Spermatophyta</taxon>
        <taxon>Magnoliopsida</taxon>
        <taxon>Liliopsida</taxon>
        <taxon>Poales</taxon>
        <taxon>Poaceae</taxon>
        <taxon>BOP clade</taxon>
        <taxon>Pooideae</taxon>
        <taxon>Poodae</taxon>
        <taxon>Poeae</taxon>
        <taxon>Poeae Chloroplast Group 1 (Aveneae type)</taxon>
        <taxon>Aveninae</taxon>
        <taxon>Avena</taxon>
    </lineage>
</organism>
<accession>A0ACD5TC98</accession>
<dbReference type="Proteomes" id="UP001732700">
    <property type="component" value="Chromosome 1A"/>
</dbReference>
<evidence type="ECO:0000313" key="1">
    <source>
        <dbReference type="EnsemblPlants" id="AVESA.00010b.r2.1AG0028940.1.CDS"/>
    </source>
</evidence>